<sequence length="204" mass="21781">MKFLTKSLVIMCLFQLLHCLASGVTNNPIESLENEDVGHEQETEKDKEPFSGYTEISPMLNSSTTKNKYLSKEFLIKMGYGIGGSLAAGVFLRQVYNLLQQSEVISVAPNISSHSPDEDSDSGLMYSLIAAAVVIVLVVGLYCVFRTINASATLMHDEHEAKEDGKPKSNIAGSSTTGTPVANTTSNTLVGTAPSSTPSTIGTK</sequence>
<evidence type="ECO:0000256" key="3">
    <source>
        <dbReference type="SAM" id="SignalP"/>
    </source>
</evidence>
<name>A0A9Q0MHJ0_BLOTA</name>
<evidence type="ECO:0000256" key="2">
    <source>
        <dbReference type="SAM" id="Phobius"/>
    </source>
</evidence>
<keyword evidence="3" id="KW-0732">Signal</keyword>
<keyword evidence="2" id="KW-0472">Membrane</keyword>
<feature type="transmembrane region" description="Helical" evidence="2">
    <location>
        <begin position="124"/>
        <end position="145"/>
    </location>
</feature>
<feature type="compositionally biased region" description="Basic and acidic residues" evidence="1">
    <location>
        <begin position="36"/>
        <end position="49"/>
    </location>
</feature>
<keyword evidence="5" id="KW-1185">Reference proteome</keyword>
<dbReference type="EMBL" id="JAPWDV010000001">
    <property type="protein sequence ID" value="KAJ6225832.1"/>
    <property type="molecule type" value="Genomic_DNA"/>
</dbReference>
<dbReference type="Proteomes" id="UP001142055">
    <property type="component" value="Chromosome 1"/>
</dbReference>
<feature type="compositionally biased region" description="Polar residues" evidence="1">
    <location>
        <begin position="171"/>
        <end position="204"/>
    </location>
</feature>
<feature type="region of interest" description="Disordered" evidence="1">
    <location>
        <begin position="159"/>
        <end position="204"/>
    </location>
</feature>
<evidence type="ECO:0000313" key="5">
    <source>
        <dbReference type="Proteomes" id="UP001142055"/>
    </source>
</evidence>
<keyword evidence="2" id="KW-1133">Transmembrane helix</keyword>
<dbReference type="AlphaFoldDB" id="A0A9Q0MHJ0"/>
<comment type="caution">
    <text evidence="4">The sequence shown here is derived from an EMBL/GenBank/DDBJ whole genome shotgun (WGS) entry which is preliminary data.</text>
</comment>
<feature type="region of interest" description="Disordered" evidence="1">
    <location>
        <begin position="32"/>
        <end position="59"/>
    </location>
</feature>
<evidence type="ECO:0000256" key="1">
    <source>
        <dbReference type="SAM" id="MobiDB-lite"/>
    </source>
</evidence>
<gene>
    <name evidence="4" type="ORF">RDWZM_004377</name>
</gene>
<organism evidence="4 5">
    <name type="scientific">Blomia tropicalis</name>
    <name type="common">Mite</name>
    <dbReference type="NCBI Taxonomy" id="40697"/>
    <lineage>
        <taxon>Eukaryota</taxon>
        <taxon>Metazoa</taxon>
        <taxon>Ecdysozoa</taxon>
        <taxon>Arthropoda</taxon>
        <taxon>Chelicerata</taxon>
        <taxon>Arachnida</taxon>
        <taxon>Acari</taxon>
        <taxon>Acariformes</taxon>
        <taxon>Sarcoptiformes</taxon>
        <taxon>Astigmata</taxon>
        <taxon>Glycyphagoidea</taxon>
        <taxon>Echimyopodidae</taxon>
        <taxon>Blomia</taxon>
    </lineage>
</organism>
<feature type="signal peptide" evidence="3">
    <location>
        <begin position="1"/>
        <end position="19"/>
    </location>
</feature>
<protein>
    <submittedName>
        <fullName evidence="4">Uncharacterized protein</fullName>
    </submittedName>
</protein>
<feature type="chain" id="PRO_5040220094" evidence="3">
    <location>
        <begin position="20"/>
        <end position="204"/>
    </location>
</feature>
<evidence type="ECO:0000313" key="4">
    <source>
        <dbReference type="EMBL" id="KAJ6225832.1"/>
    </source>
</evidence>
<accession>A0A9Q0MHJ0</accession>
<proteinExistence type="predicted"/>
<keyword evidence="2" id="KW-0812">Transmembrane</keyword>
<reference evidence="4" key="1">
    <citation type="submission" date="2022-12" db="EMBL/GenBank/DDBJ databases">
        <title>Genome assemblies of Blomia tropicalis.</title>
        <authorList>
            <person name="Cui Y."/>
        </authorList>
    </citation>
    <scope>NUCLEOTIDE SEQUENCE</scope>
    <source>
        <tissue evidence="4">Adult mites</tissue>
    </source>
</reference>